<gene>
    <name evidence="7" type="ORF">RM572_21125</name>
</gene>
<keyword evidence="8" id="KW-1185">Reference proteome</keyword>
<reference evidence="8" key="1">
    <citation type="submission" date="2023-07" db="EMBL/GenBank/DDBJ databases">
        <title>30 novel species of actinomycetes from the DSMZ collection.</title>
        <authorList>
            <person name="Nouioui I."/>
        </authorList>
    </citation>
    <scope>NUCLEOTIDE SEQUENCE [LARGE SCALE GENOMIC DNA]</scope>
    <source>
        <strain evidence="8">DSM 42041</strain>
    </source>
</reference>
<feature type="domain" description="Stealth protein CR3 conserved region 3" evidence="6">
    <location>
        <begin position="453"/>
        <end position="500"/>
    </location>
</feature>
<evidence type="ECO:0000313" key="8">
    <source>
        <dbReference type="Proteomes" id="UP001183414"/>
    </source>
</evidence>
<dbReference type="EMBL" id="JAVREQ010000021">
    <property type="protein sequence ID" value="MDT0381264.1"/>
    <property type="molecule type" value="Genomic_DNA"/>
</dbReference>
<proteinExistence type="inferred from homology"/>
<evidence type="ECO:0000259" key="5">
    <source>
        <dbReference type="Pfam" id="PF17101"/>
    </source>
</evidence>
<keyword evidence="2" id="KW-0808">Transferase</keyword>
<name>A0ABU2NWA1_9ACTN</name>
<protein>
    <submittedName>
        <fullName evidence="7">Stealth CR1 domain-containing protein</fullName>
    </submittedName>
</protein>
<dbReference type="InterPro" id="IPR031358">
    <property type="entry name" value="Stealth_CR1"/>
</dbReference>
<comment type="similarity">
    <text evidence="1">Belongs to the stealth family.</text>
</comment>
<dbReference type="InterPro" id="IPR021520">
    <property type="entry name" value="Stealth_CR2"/>
</dbReference>
<dbReference type="RefSeq" id="WP_311674951.1">
    <property type="nucleotide sequence ID" value="NZ_JAVREQ010000021.1"/>
</dbReference>
<dbReference type="Proteomes" id="UP001183414">
    <property type="component" value="Unassembled WGS sequence"/>
</dbReference>
<dbReference type="PANTHER" id="PTHR24045:SF0">
    <property type="entry name" value="N-ACETYLGLUCOSAMINE-1-PHOSPHOTRANSFERASE SUBUNITS ALPHA_BETA"/>
    <property type="match status" value="1"/>
</dbReference>
<sequence length="607" mass="66891">MKHRAYTRLKDHLFRPAKRALLVLRIRLLACCWALRCALPRRRVRGELGDVRRVAVGPFRAHGRVVDHYTAAGAAAEDLAAVTGMLEDAGLPYFLVSGPGARRHVLGVEEVHRRALLELAARRFRDTPGYVGAVGDGGRLLSLALWADGGVPRAVRRAAVLRTGTVRLGPGGQVLHGVEGGCEVEFWRRGASLAPAYPENRPWLSVPARQLGDDFAEALLSPRRNRVSEVVPAAAQRPAATMVGGHRIATFQPFADPGVDEVRFPVDVVYTWVDGDDPAMAAKRGAYGGEDRGGIADRETGPSRYTSHDELRFSLRSLDMYAPFVRHVYLVTDGQIPEWLDPASDWVTVVDHREILPADALPVFNSHAIESRLHHIPGLSDRYLYFNDDVFVNRPVRAESFFHGNGLAKLPFSPYKLGLGQPYPLEPAPNSAGKNARELVRRTFGRHIAAKFQHVPHPQLLAVLREIEAAGFEELRRTAYSRFRSTRDVASAATLHHHWALLTGRAVPAEYSLRYADLGSPDLRERLARLERGEDVDFFCVNDVDTTPGTRAAAGPAVHAFLERRFPFAGRAERSGPAVRLDGPGAATRLVTRHMDGGRPVRLQASA</sequence>
<dbReference type="Pfam" id="PF11380">
    <property type="entry name" value="Stealth_CR2"/>
    <property type="match status" value="1"/>
</dbReference>
<feature type="domain" description="Stealth protein CR2 conserved region 2" evidence="4">
    <location>
        <begin position="304"/>
        <end position="408"/>
    </location>
</feature>
<accession>A0ABU2NWA1</accession>
<comment type="caution">
    <text evidence="7">The sequence shown here is derived from an EMBL/GenBank/DDBJ whole genome shotgun (WGS) entry which is preliminary data.</text>
</comment>
<evidence type="ECO:0000259" key="6">
    <source>
        <dbReference type="Pfam" id="PF17102"/>
    </source>
</evidence>
<feature type="domain" description="Stealth protein CR1 conserved region 1" evidence="5">
    <location>
        <begin position="264"/>
        <end position="290"/>
    </location>
</feature>
<evidence type="ECO:0000313" key="7">
    <source>
        <dbReference type="EMBL" id="MDT0381264.1"/>
    </source>
</evidence>
<organism evidence="7 8">
    <name type="scientific">Streptomyces hazeniae</name>
    <dbReference type="NCBI Taxonomy" id="3075538"/>
    <lineage>
        <taxon>Bacteria</taxon>
        <taxon>Bacillati</taxon>
        <taxon>Actinomycetota</taxon>
        <taxon>Actinomycetes</taxon>
        <taxon>Kitasatosporales</taxon>
        <taxon>Streptomycetaceae</taxon>
        <taxon>Streptomyces</taxon>
    </lineage>
</organism>
<dbReference type="InterPro" id="IPR031357">
    <property type="entry name" value="Stealth_CR3"/>
</dbReference>
<evidence type="ECO:0000256" key="3">
    <source>
        <dbReference type="ARBA" id="ARBA00023169"/>
    </source>
</evidence>
<evidence type="ECO:0000259" key="4">
    <source>
        <dbReference type="Pfam" id="PF11380"/>
    </source>
</evidence>
<keyword evidence="3" id="KW-0270">Exopolysaccharide synthesis</keyword>
<evidence type="ECO:0000256" key="1">
    <source>
        <dbReference type="ARBA" id="ARBA00007583"/>
    </source>
</evidence>
<dbReference type="PANTHER" id="PTHR24045">
    <property type="match status" value="1"/>
</dbReference>
<dbReference type="Pfam" id="PF17102">
    <property type="entry name" value="Stealth_CR3"/>
    <property type="match status" value="1"/>
</dbReference>
<evidence type="ECO:0000256" key="2">
    <source>
        <dbReference type="ARBA" id="ARBA00022679"/>
    </source>
</evidence>
<dbReference type="InterPro" id="IPR047141">
    <property type="entry name" value="Stealth"/>
</dbReference>
<dbReference type="Pfam" id="PF17101">
    <property type="entry name" value="Stealth_CR1"/>
    <property type="match status" value="1"/>
</dbReference>